<accession>D2QSH9</accession>
<keyword evidence="1" id="KW-0732">Signal</keyword>
<dbReference type="AlphaFoldDB" id="D2QSH9"/>
<dbReference type="HOGENOM" id="CLU_534897_0_0_10"/>
<evidence type="ECO:0000313" key="3">
    <source>
        <dbReference type="Proteomes" id="UP000002028"/>
    </source>
</evidence>
<protein>
    <recommendedName>
        <fullName evidence="4">FG-GAP repeat protein</fullName>
    </recommendedName>
</protein>
<dbReference type="STRING" id="504472.Slin_5796"/>
<dbReference type="KEGG" id="sli:Slin_5796"/>
<keyword evidence="3" id="KW-1185">Reference proteome</keyword>
<dbReference type="GO" id="GO:0020037">
    <property type="term" value="F:heme binding"/>
    <property type="evidence" value="ECO:0007669"/>
    <property type="project" value="InterPro"/>
</dbReference>
<dbReference type="GO" id="GO:0009055">
    <property type="term" value="F:electron transfer activity"/>
    <property type="evidence" value="ECO:0007669"/>
    <property type="project" value="InterPro"/>
</dbReference>
<dbReference type="eggNOG" id="COG1876">
    <property type="taxonomic scope" value="Bacteria"/>
</dbReference>
<proteinExistence type="predicted"/>
<dbReference type="InterPro" id="IPR028994">
    <property type="entry name" value="Integrin_alpha_N"/>
</dbReference>
<sequence>MLAPTSNASFPNQMRAFLLLLFFSCLLVWISLGCQSDNDTSTAKDPIITEGERLAQQYCSNCHLPVAPDALDKETWHKRVLPAMALKLGLEVWQKTNYYFPPTASIKQTDWIKLQNYYESLAPEKPIKASPSVPLVNDWSIFKLHKPAEIKSEVSTTTMVTFDSASRQIYTSNETSAGLYRWSTDLKPTLVRTLPSPAVQARVLPNGNGAQRALLTCIGTMLAVDQPKGEILELTLARTPESAPVVLASQLPRPIDTTPGDFNKDGLTDYIVCGFGHEAGGLYWLRQRPDHQFEKVIIKEIAGATQVIPGDFNNDGWLDFMALFAHADEGIWLFTNDQKGSFSEQNLLRFPPVYGSTSFQLVDFNKDGKLDILYTCGDNSDYSRILKRFHGVYIFTNQGNFRYKQTWFYPVNGCTKAIAKDFDLDGDLDIASIAFFGDLKNNPAETFIYFEQNKPLAFTPHAVPISSYGRWICMDANDWDHDGDTDIVLGNFSMGFLNEVKFTPTWNGYLPLVVLENTTRK</sequence>
<dbReference type="SUPFAM" id="SSF46626">
    <property type="entry name" value="Cytochrome c"/>
    <property type="match status" value="1"/>
</dbReference>
<reference evidence="2 3" key="1">
    <citation type="journal article" date="2010" name="Stand. Genomic Sci.">
        <title>Complete genome sequence of Spirosoma linguale type strain (1).</title>
        <authorList>
            <person name="Lail K."/>
            <person name="Sikorski J."/>
            <person name="Saunders E."/>
            <person name="Lapidus A."/>
            <person name="Glavina Del Rio T."/>
            <person name="Copeland A."/>
            <person name="Tice H."/>
            <person name="Cheng J.-F."/>
            <person name="Lucas S."/>
            <person name="Nolan M."/>
            <person name="Bruce D."/>
            <person name="Goodwin L."/>
            <person name="Pitluck S."/>
            <person name="Ivanova N."/>
            <person name="Mavromatis K."/>
            <person name="Ovchinnikova G."/>
            <person name="Pati A."/>
            <person name="Chen A."/>
            <person name="Palaniappan K."/>
            <person name="Land M."/>
            <person name="Hauser L."/>
            <person name="Chang Y.-J."/>
            <person name="Jeffries C.D."/>
            <person name="Chain P."/>
            <person name="Brettin T."/>
            <person name="Detter J.C."/>
            <person name="Schuetze A."/>
            <person name="Rohde M."/>
            <person name="Tindall B.J."/>
            <person name="Goeker M."/>
            <person name="Bristow J."/>
            <person name="Eisen J.A."/>
            <person name="Markowitz V."/>
            <person name="Hugenholtz P."/>
            <person name="Kyrpides N.C."/>
            <person name="Klenk H.-P."/>
            <person name="Chen F."/>
        </authorList>
    </citation>
    <scope>NUCLEOTIDE SEQUENCE [LARGE SCALE GENOMIC DNA]</scope>
    <source>
        <strain evidence="3">ATCC 33905 / DSM 74 / LMG 10896 / Claus 1</strain>
    </source>
</reference>
<gene>
    <name evidence="2" type="ordered locus">Slin_5796</name>
</gene>
<dbReference type="SUPFAM" id="SSF69318">
    <property type="entry name" value="Integrin alpha N-terminal domain"/>
    <property type="match status" value="1"/>
</dbReference>
<dbReference type="PANTHER" id="PTHR44103:SF1">
    <property type="entry name" value="PROPROTEIN CONVERTASE P"/>
    <property type="match status" value="1"/>
</dbReference>
<name>D2QSH9_SPILD</name>
<dbReference type="RefSeq" id="WP_012930251.1">
    <property type="nucleotide sequence ID" value="NC_013730.1"/>
</dbReference>
<evidence type="ECO:0008006" key="4">
    <source>
        <dbReference type="Google" id="ProtNLM"/>
    </source>
</evidence>
<dbReference type="InterPro" id="IPR013517">
    <property type="entry name" value="FG-GAP"/>
</dbReference>
<dbReference type="Proteomes" id="UP000002028">
    <property type="component" value="Chromosome"/>
</dbReference>
<dbReference type="Pfam" id="PF13517">
    <property type="entry name" value="FG-GAP_3"/>
    <property type="match status" value="2"/>
</dbReference>
<dbReference type="PANTHER" id="PTHR44103">
    <property type="entry name" value="PROPROTEIN CONVERTASE P"/>
    <property type="match status" value="1"/>
</dbReference>
<dbReference type="InterPro" id="IPR036909">
    <property type="entry name" value="Cyt_c-like_dom_sf"/>
</dbReference>
<evidence type="ECO:0000256" key="1">
    <source>
        <dbReference type="ARBA" id="ARBA00022729"/>
    </source>
</evidence>
<dbReference type="Gene3D" id="2.130.10.130">
    <property type="entry name" value="Integrin alpha, N-terminal"/>
    <property type="match status" value="2"/>
</dbReference>
<organism evidence="2 3">
    <name type="scientific">Spirosoma linguale (strain ATCC 33905 / DSM 74 / LMG 10896 / Claus 1)</name>
    <dbReference type="NCBI Taxonomy" id="504472"/>
    <lineage>
        <taxon>Bacteria</taxon>
        <taxon>Pseudomonadati</taxon>
        <taxon>Bacteroidota</taxon>
        <taxon>Cytophagia</taxon>
        <taxon>Cytophagales</taxon>
        <taxon>Cytophagaceae</taxon>
        <taxon>Spirosoma</taxon>
    </lineage>
</organism>
<evidence type="ECO:0000313" key="2">
    <source>
        <dbReference type="EMBL" id="ADB41761.1"/>
    </source>
</evidence>
<dbReference type="EMBL" id="CP001769">
    <property type="protein sequence ID" value="ADB41761.1"/>
    <property type="molecule type" value="Genomic_DNA"/>
</dbReference>